<gene>
    <name evidence="1" type="ORF">GCM10008027_00630</name>
</gene>
<protein>
    <submittedName>
        <fullName evidence="1">Uncharacterized protein</fullName>
    </submittedName>
</protein>
<accession>A0ABQ1T5R2</accession>
<evidence type="ECO:0000313" key="2">
    <source>
        <dbReference type="Proteomes" id="UP000638462"/>
    </source>
</evidence>
<evidence type="ECO:0000313" key="1">
    <source>
        <dbReference type="EMBL" id="GGE79838.1"/>
    </source>
</evidence>
<name>A0ABQ1T5R2_9GAMM</name>
<sequence length="46" mass="5714">MEWVLFLSYVIYEAIRVYKECKQNNQTFWQWCNTPLDSKDDYKMDA</sequence>
<dbReference type="Proteomes" id="UP000638462">
    <property type="component" value="Unassembled WGS sequence"/>
</dbReference>
<proteinExistence type="predicted"/>
<keyword evidence="2" id="KW-1185">Reference proteome</keyword>
<comment type="caution">
    <text evidence="1">The sequence shown here is derived from an EMBL/GenBank/DDBJ whole genome shotgun (WGS) entry which is preliminary data.</text>
</comment>
<reference evidence="2" key="1">
    <citation type="journal article" date="2019" name="Int. J. Syst. Evol. Microbiol.">
        <title>The Global Catalogue of Microorganisms (GCM) 10K type strain sequencing project: providing services to taxonomists for standard genome sequencing and annotation.</title>
        <authorList>
            <consortium name="The Broad Institute Genomics Platform"/>
            <consortium name="The Broad Institute Genome Sequencing Center for Infectious Disease"/>
            <person name="Wu L."/>
            <person name="Ma J."/>
        </authorList>
    </citation>
    <scope>NUCLEOTIDE SEQUENCE [LARGE SCALE GENOMIC DNA]</scope>
    <source>
        <strain evidence="2">CGMCC 1.15394</strain>
    </source>
</reference>
<organism evidence="1 2">
    <name type="scientific">Pseudoalteromonas gelatinilytica</name>
    <dbReference type="NCBI Taxonomy" id="1703256"/>
    <lineage>
        <taxon>Bacteria</taxon>
        <taxon>Pseudomonadati</taxon>
        <taxon>Pseudomonadota</taxon>
        <taxon>Gammaproteobacteria</taxon>
        <taxon>Alteromonadales</taxon>
        <taxon>Pseudoalteromonadaceae</taxon>
        <taxon>Pseudoalteromonas</taxon>
    </lineage>
</organism>
<dbReference type="EMBL" id="BMIT01000001">
    <property type="protein sequence ID" value="GGE79838.1"/>
    <property type="molecule type" value="Genomic_DNA"/>
</dbReference>